<organism evidence="3 4">
    <name type="scientific">Oceanobacillus zhaokaii</name>
    <dbReference type="NCBI Taxonomy" id="2052660"/>
    <lineage>
        <taxon>Bacteria</taxon>
        <taxon>Bacillati</taxon>
        <taxon>Bacillota</taxon>
        <taxon>Bacilli</taxon>
        <taxon>Bacillales</taxon>
        <taxon>Bacillaceae</taxon>
        <taxon>Oceanobacillus</taxon>
    </lineage>
</organism>
<dbReference type="OrthoDB" id="9810250at2"/>
<keyword evidence="4" id="KW-1185">Reference proteome</keyword>
<dbReference type="InterPro" id="IPR050624">
    <property type="entry name" value="HTH-type_Tx_Regulator"/>
</dbReference>
<proteinExistence type="predicted"/>
<dbReference type="KEGG" id="ocn:CUC15_19400"/>
<dbReference type="EMBL" id="CP024848">
    <property type="protein sequence ID" value="AXI10961.1"/>
    <property type="molecule type" value="Genomic_DNA"/>
</dbReference>
<dbReference type="Pfam" id="PF14278">
    <property type="entry name" value="TetR_C_8"/>
    <property type="match status" value="1"/>
</dbReference>
<dbReference type="Gene3D" id="1.10.357.10">
    <property type="entry name" value="Tetracycline Repressor, domain 2"/>
    <property type="match status" value="1"/>
</dbReference>
<dbReference type="AlphaFoldDB" id="A0A345PLT1"/>
<gene>
    <name evidence="3" type="ORF">CUC15_19400</name>
</gene>
<feature type="domain" description="Transcriptional regulator TetR C-terminal Firmicutes type" evidence="2">
    <location>
        <begin position="92"/>
        <end position="190"/>
    </location>
</feature>
<name>A0A345PLT1_9BACI</name>
<dbReference type="PANTHER" id="PTHR43479">
    <property type="entry name" value="ACREF/ENVCD OPERON REPRESSOR-RELATED"/>
    <property type="match status" value="1"/>
</dbReference>
<evidence type="ECO:0000313" key="3">
    <source>
        <dbReference type="EMBL" id="AXI10961.1"/>
    </source>
</evidence>
<dbReference type="Proteomes" id="UP000253908">
    <property type="component" value="Chromosome"/>
</dbReference>
<dbReference type="InterPro" id="IPR039532">
    <property type="entry name" value="TetR_C_Firmicutes"/>
</dbReference>
<protein>
    <recommendedName>
        <fullName evidence="2">Transcriptional regulator TetR C-terminal Firmicutes type domain-containing protein</fullName>
    </recommendedName>
</protein>
<sequence>MDVNFMTVIDPRQVRSIKKLQEAYLSLLLSGHHQLTIRQLCQEANVTRPTFYNNYSNILDLRKQLHEEILHDLNKSLTIINPKPIDAFTENELPENMVNLFKHISENKKAYEVLLLHRPDSLFINDVKNILRKYIVEGMKYASSKEQEMTVKIPFAVSFITGAYYESIIWWLQNNYRYSPKEMAKLLLKISLYGPFERES</sequence>
<evidence type="ECO:0000256" key="1">
    <source>
        <dbReference type="ARBA" id="ARBA00022491"/>
    </source>
</evidence>
<accession>A0A345PLT1</accession>
<keyword evidence="1" id="KW-0678">Repressor</keyword>
<evidence type="ECO:0000313" key="4">
    <source>
        <dbReference type="Proteomes" id="UP000253908"/>
    </source>
</evidence>
<dbReference type="PANTHER" id="PTHR43479:SF7">
    <property type="entry name" value="TETR-FAMILY TRANSCRIPTIONAL REGULATOR"/>
    <property type="match status" value="1"/>
</dbReference>
<reference evidence="4" key="1">
    <citation type="submission" date="2017-11" db="EMBL/GenBank/DDBJ databases">
        <authorList>
            <person name="Zhu W."/>
        </authorList>
    </citation>
    <scope>NUCLEOTIDE SEQUENCE [LARGE SCALE GENOMIC DNA]</scope>
    <source>
        <strain evidence="4">160</strain>
    </source>
</reference>
<evidence type="ECO:0000259" key="2">
    <source>
        <dbReference type="Pfam" id="PF14278"/>
    </source>
</evidence>
<dbReference type="SUPFAM" id="SSF46689">
    <property type="entry name" value="Homeodomain-like"/>
    <property type="match status" value="1"/>
</dbReference>
<dbReference type="InterPro" id="IPR009057">
    <property type="entry name" value="Homeodomain-like_sf"/>
</dbReference>